<name>A0ABT4CAN7_9ACTN</name>
<dbReference type="Gene3D" id="1.10.357.10">
    <property type="entry name" value="Tetracycline Repressor, domain 2"/>
    <property type="match status" value="1"/>
</dbReference>
<feature type="domain" description="Tetracyclin repressor-like C-terminal group 31" evidence="1">
    <location>
        <begin position="20"/>
        <end position="104"/>
    </location>
</feature>
<organism evidence="2 3">
    <name type="scientific">Nocardioides pini</name>
    <dbReference type="NCBI Taxonomy" id="2975053"/>
    <lineage>
        <taxon>Bacteria</taxon>
        <taxon>Bacillati</taxon>
        <taxon>Actinomycetota</taxon>
        <taxon>Actinomycetes</taxon>
        <taxon>Propionibacteriales</taxon>
        <taxon>Nocardioidaceae</taxon>
        <taxon>Nocardioides</taxon>
    </lineage>
</organism>
<protein>
    <recommendedName>
        <fullName evidence="1">Tetracyclin repressor-like C-terminal group 31 domain-containing protein</fullName>
    </recommendedName>
</protein>
<comment type="caution">
    <text evidence="2">The sequence shown here is derived from an EMBL/GenBank/DDBJ whole genome shotgun (WGS) entry which is preliminary data.</text>
</comment>
<dbReference type="EMBL" id="JAPPUX010000002">
    <property type="protein sequence ID" value="MCY4726033.1"/>
    <property type="molecule type" value="Genomic_DNA"/>
</dbReference>
<gene>
    <name evidence="2" type="ORF">NYO98_07060</name>
</gene>
<proteinExistence type="predicted"/>
<evidence type="ECO:0000313" key="2">
    <source>
        <dbReference type="EMBL" id="MCY4726033.1"/>
    </source>
</evidence>
<dbReference type="Pfam" id="PF17940">
    <property type="entry name" value="TetR_C_31"/>
    <property type="match status" value="1"/>
</dbReference>
<dbReference type="RefSeq" id="WP_268111434.1">
    <property type="nucleotide sequence ID" value="NZ_JAPPUX010000002.1"/>
</dbReference>
<dbReference type="InterPro" id="IPR041583">
    <property type="entry name" value="TetR_C_31"/>
</dbReference>
<evidence type="ECO:0000313" key="3">
    <source>
        <dbReference type="Proteomes" id="UP001074726"/>
    </source>
</evidence>
<evidence type="ECO:0000259" key="1">
    <source>
        <dbReference type="Pfam" id="PF17940"/>
    </source>
</evidence>
<dbReference type="Proteomes" id="UP001074726">
    <property type="component" value="Unassembled WGS sequence"/>
</dbReference>
<sequence length="111" mass="11958">MTRGDRRHVRPLRGPRAGSGPCLTLARYELQAGAARTPSLRAFYAVGADAVDTWAVDLVTRAGSHHPQRDVGIMANYVTGLVFHELALPSPDLDAAGRIRGVIDALGWEAR</sequence>
<accession>A0ABT4CAN7</accession>
<reference evidence="2" key="1">
    <citation type="submission" date="2022-08" db="EMBL/GenBank/DDBJ databases">
        <title>Genome sequencing of Nocardioides sp. STR2.</title>
        <authorList>
            <person name="So Y."/>
        </authorList>
    </citation>
    <scope>NUCLEOTIDE SEQUENCE</scope>
    <source>
        <strain evidence="2">STR2</strain>
    </source>
</reference>
<keyword evidence="3" id="KW-1185">Reference proteome</keyword>